<dbReference type="AlphaFoldDB" id="T1GHZ9"/>
<name>T1GHZ9_MEGSC</name>
<reference evidence="1" key="2">
    <citation type="submission" date="2015-06" db="UniProtKB">
        <authorList>
            <consortium name="EnsemblMetazoa"/>
        </authorList>
    </citation>
    <scope>IDENTIFICATION</scope>
</reference>
<accession>T1GHZ9</accession>
<protein>
    <submittedName>
        <fullName evidence="1">Uncharacterized protein</fullName>
    </submittedName>
</protein>
<dbReference type="EMBL" id="CAQQ02144582">
    <property type="status" value="NOT_ANNOTATED_CDS"/>
    <property type="molecule type" value="Genomic_DNA"/>
</dbReference>
<proteinExistence type="predicted"/>
<keyword evidence="2" id="KW-1185">Reference proteome</keyword>
<reference evidence="2" key="1">
    <citation type="submission" date="2013-02" db="EMBL/GenBank/DDBJ databases">
        <authorList>
            <person name="Hughes D."/>
        </authorList>
    </citation>
    <scope>NUCLEOTIDE SEQUENCE</scope>
    <source>
        <strain>Durham</strain>
        <strain evidence="2">NC isolate 2 -- Noor lab</strain>
    </source>
</reference>
<organism evidence="1 2">
    <name type="scientific">Megaselia scalaris</name>
    <name type="common">Humpbacked fly</name>
    <name type="synonym">Phora scalaris</name>
    <dbReference type="NCBI Taxonomy" id="36166"/>
    <lineage>
        <taxon>Eukaryota</taxon>
        <taxon>Metazoa</taxon>
        <taxon>Ecdysozoa</taxon>
        <taxon>Arthropoda</taxon>
        <taxon>Hexapoda</taxon>
        <taxon>Insecta</taxon>
        <taxon>Pterygota</taxon>
        <taxon>Neoptera</taxon>
        <taxon>Endopterygota</taxon>
        <taxon>Diptera</taxon>
        <taxon>Brachycera</taxon>
        <taxon>Muscomorpha</taxon>
        <taxon>Platypezoidea</taxon>
        <taxon>Phoridae</taxon>
        <taxon>Megaseliini</taxon>
        <taxon>Megaselia</taxon>
    </lineage>
</organism>
<dbReference type="EMBL" id="CAQQ02144581">
    <property type="status" value="NOT_ANNOTATED_CDS"/>
    <property type="molecule type" value="Genomic_DNA"/>
</dbReference>
<evidence type="ECO:0000313" key="1">
    <source>
        <dbReference type="EnsemblMetazoa" id="MESCA003065-PA"/>
    </source>
</evidence>
<evidence type="ECO:0000313" key="2">
    <source>
        <dbReference type="Proteomes" id="UP000015102"/>
    </source>
</evidence>
<dbReference type="EnsemblMetazoa" id="MESCA003065-RA">
    <property type="protein sequence ID" value="MESCA003065-PA"/>
    <property type="gene ID" value="MESCA003065"/>
</dbReference>
<sequence>CSVKTSEGFRLHKTAIKHSKTQDRLSRHPNRVLTIVYSMSFKPSCYEEYFSVLWLSLRSFQKYFYLQFHQGIVVDSTTVGTVVHNYKTKIISLNFEDFNIFVGFLIIGSFNPFPFAAKSSIFSSEDFFGELFTLEIEDFTACRELISFTDRKPNLYL</sequence>
<dbReference type="HOGENOM" id="CLU_1682315_0_0_1"/>
<dbReference type="Proteomes" id="UP000015102">
    <property type="component" value="Unassembled WGS sequence"/>
</dbReference>